<organism evidence="2 3">
    <name type="scientific">Actinoallomurus acaciae</name>
    <dbReference type="NCBI Taxonomy" id="502577"/>
    <lineage>
        <taxon>Bacteria</taxon>
        <taxon>Bacillati</taxon>
        <taxon>Actinomycetota</taxon>
        <taxon>Actinomycetes</taxon>
        <taxon>Streptosporangiales</taxon>
        <taxon>Thermomonosporaceae</taxon>
        <taxon>Actinoallomurus</taxon>
    </lineage>
</organism>
<evidence type="ECO:0000313" key="2">
    <source>
        <dbReference type="EMBL" id="MFB9836534.1"/>
    </source>
</evidence>
<dbReference type="RefSeq" id="WP_378209347.1">
    <property type="nucleotide sequence ID" value="NZ_JBHLZP010000287.1"/>
</dbReference>
<dbReference type="EMBL" id="JBHLZP010000287">
    <property type="protein sequence ID" value="MFB9836534.1"/>
    <property type="molecule type" value="Genomic_DNA"/>
</dbReference>
<keyword evidence="3" id="KW-1185">Reference proteome</keyword>
<sequence>MNRTLRVERFPVGGIRPGEIVVATGIAHPERGTVGSPAAALLAAALERGEPDPGRRRVRSGPVAVPAEASGAD</sequence>
<feature type="non-terminal residue" evidence="2">
    <location>
        <position position="73"/>
    </location>
</feature>
<reference evidence="2 3" key="1">
    <citation type="submission" date="2024-09" db="EMBL/GenBank/DDBJ databases">
        <authorList>
            <person name="Sun Q."/>
            <person name="Mori K."/>
        </authorList>
    </citation>
    <scope>NUCLEOTIDE SEQUENCE [LARGE SCALE GENOMIC DNA]</scope>
    <source>
        <strain evidence="2 3">TBRC 0563</strain>
    </source>
</reference>
<proteinExistence type="predicted"/>
<comment type="caution">
    <text evidence="2">The sequence shown here is derived from an EMBL/GenBank/DDBJ whole genome shotgun (WGS) entry which is preliminary data.</text>
</comment>
<gene>
    <name evidence="2" type="ORF">ACFFNX_30610</name>
</gene>
<name>A0ABV5YNC0_9ACTN</name>
<evidence type="ECO:0000313" key="3">
    <source>
        <dbReference type="Proteomes" id="UP001589627"/>
    </source>
</evidence>
<evidence type="ECO:0000256" key="1">
    <source>
        <dbReference type="SAM" id="MobiDB-lite"/>
    </source>
</evidence>
<dbReference type="Proteomes" id="UP001589627">
    <property type="component" value="Unassembled WGS sequence"/>
</dbReference>
<protein>
    <submittedName>
        <fullName evidence="2">Uncharacterized protein</fullName>
    </submittedName>
</protein>
<accession>A0ABV5YNC0</accession>
<feature type="region of interest" description="Disordered" evidence="1">
    <location>
        <begin position="47"/>
        <end position="73"/>
    </location>
</feature>